<accession>A0A9P7QRQ5</accession>
<comment type="caution">
    <text evidence="2">The sequence shown here is derived from an EMBL/GenBank/DDBJ whole genome shotgun (WGS) entry which is preliminary data.</text>
</comment>
<feature type="compositionally biased region" description="Low complexity" evidence="1">
    <location>
        <begin position="77"/>
        <end position="88"/>
    </location>
</feature>
<evidence type="ECO:0000313" key="3">
    <source>
        <dbReference type="Proteomes" id="UP000699042"/>
    </source>
</evidence>
<sequence>ATPTTTTNTAAPLGTNTKYANSLGPWYRCKGSTNRRLSNPGLRPSEQQNNSGGRRPLNSASSEGSKAAPLHQDNQDLDVSSDLQLLQDCNDSNSPAKRRSRDRKGENSGQSAAVSVRRHTKSIC</sequence>
<evidence type="ECO:0000313" key="2">
    <source>
        <dbReference type="EMBL" id="KAG7041599.1"/>
    </source>
</evidence>
<proteinExistence type="predicted"/>
<feature type="region of interest" description="Disordered" evidence="1">
    <location>
        <begin position="1"/>
        <end position="124"/>
    </location>
</feature>
<protein>
    <submittedName>
        <fullName evidence="2">Uncharacterized protein</fullName>
    </submittedName>
</protein>
<dbReference type="EMBL" id="JAESDN010000014">
    <property type="protein sequence ID" value="KAG7041599.1"/>
    <property type="molecule type" value="Genomic_DNA"/>
</dbReference>
<reference evidence="2" key="1">
    <citation type="submission" date="2021-05" db="EMBL/GenBank/DDBJ databases">
        <title>Comparative genomics of three Colletotrichum scovillei strains and genetic complementation revealed genes involved fungal growth and virulence on chili pepper.</title>
        <authorList>
            <person name="Hsieh D.-K."/>
            <person name="Chuang S.-C."/>
            <person name="Chen C.-Y."/>
            <person name="Chao Y.-T."/>
            <person name="Lu M.-Y.J."/>
            <person name="Lee M.-H."/>
            <person name="Shih M.-C."/>
        </authorList>
    </citation>
    <scope>NUCLEOTIDE SEQUENCE</scope>
    <source>
        <strain evidence="2">Coll-153</strain>
    </source>
</reference>
<evidence type="ECO:0000256" key="1">
    <source>
        <dbReference type="SAM" id="MobiDB-lite"/>
    </source>
</evidence>
<feature type="compositionally biased region" description="Low complexity" evidence="1">
    <location>
        <begin position="1"/>
        <end position="17"/>
    </location>
</feature>
<name>A0A9P7QRQ5_9PEZI</name>
<dbReference type="Proteomes" id="UP000699042">
    <property type="component" value="Unassembled WGS sequence"/>
</dbReference>
<feature type="compositionally biased region" description="Polar residues" evidence="1">
    <location>
        <begin position="45"/>
        <end position="64"/>
    </location>
</feature>
<keyword evidence="3" id="KW-1185">Reference proteome</keyword>
<dbReference type="AlphaFoldDB" id="A0A9P7QRQ5"/>
<feature type="non-terminal residue" evidence="2">
    <location>
        <position position="1"/>
    </location>
</feature>
<organism evidence="2 3">
    <name type="scientific">Colletotrichum scovillei</name>
    <dbReference type="NCBI Taxonomy" id="1209932"/>
    <lineage>
        <taxon>Eukaryota</taxon>
        <taxon>Fungi</taxon>
        <taxon>Dikarya</taxon>
        <taxon>Ascomycota</taxon>
        <taxon>Pezizomycotina</taxon>
        <taxon>Sordariomycetes</taxon>
        <taxon>Hypocreomycetidae</taxon>
        <taxon>Glomerellales</taxon>
        <taxon>Glomerellaceae</taxon>
        <taxon>Colletotrichum</taxon>
        <taxon>Colletotrichum acutatum species complex</taxon>
    </lineage>
</organism>
<gene>
    <name evidence="2" type="ORF">JMJ77_012119</name>
</gene>